<dbReference type="Pfam" id="PF13346">
    <property type="entry name" value="ABC2_membrane_5"/>
    <property type="match status" value="1"/>
</dbReference>
<evidence type="ECO:0000313" key="1">
    <source>
        <dbReference type="EMBL" id="URZ09945.1"/>
    </source>
</evidence>
<keyword evidence="2" id="KW-1185">Reference proteome</keyword>
<dbReference type="Proteomes" id="UP000190951">
    <property type="component" value="Chromosome"/>
</dbReference>
<organism evidence="1 2">
    <name type="scientific">Clostridium felsineum</name>
    <dbReference type="NCBI Taxonomy" id="36839"/>
    <lineage>
        <taxon>Bacteria</taxon>
        <taxon>Bacillati</taxon>
        <taxon>Bacillota</taxon>
        <taxon>Clostridia</taxon>
        <taxon>Eubacteriales</taxon>
        <taxon>Clostridiaceae</taxon>
        <taxon>Clostridium</taxon>
    </lineage>
</organism>
<dbReference type="EMBL" id="CP096983">
    <property type="protein sequence ID" value="URZ09945.1"/>
    <property type="molecule type" value="Genomic_DNA"/>
</dbReference>
<sequence>MGFIFKDITIGKRNLIPILLACLTGNLFFIKTPIFIYIVVPTILMYDYISNLSYYDYRYNSEIMFNSLPVNRKEVVLSKYLSSALFFLLGIVVTAIFTMIFRSFNVAGKGVGAFVSINKWMNLSQFNNIISFEASIFICLLSTIFFVAIYFPIYFKFDFLKVRIIFTIVSIIFSIIPVLILKFIGTSTTYRIVNYINNGSKLIIGVFVFLVSIFIIYISINISIKFYRNKDLKI</sequence>
<proteinExistence type="predicted"/>
<dbReference type="STRING" id="84029.CROST_23390"/>
<dbReference type="InterPro" id="IPR025699">
    <property type="entry name" value="ABC2_memb-like"/>
</dbReference>
<evidence type="ECO:0000313" key="2">
    <source>
        <dbReference type="Proteomes" id="UP000190951"/>
    </source>
</evidence>
<name>A0A1S8MAI7_9CLOT</name>
<accession>A0A1S8MAI7</accession>
<dbReference type="PANTHER" id="PTHR41309">
    <property type="entry name" value="MEMBRANE PROTEIN-RELATED"/>
    <property type="match status" value="1"/>
</dbReference>
<gene>
    <name evidence="1" type="ORF">CROST_006530</name>
</gene>
<dbReference type="PANTHER" id="PTHR41309:SF2">
    <property type="entry name" value="MEMBRANE PROTEIN"/>
    <property type="match status" value="1"/>
</dbReference>
<reference evidence="1 2" key="1">
    <citation type="submission" date="2022-04" db="EMBL/GenBank/DDBJ databases">
        <title>Genome sequence of C. roseum typestrain.</title>
        <authorList>
            <person name="Poehlein A."/>
            <person name="Schoch T."/>
            <person name="Duerre P."/>
            <person name="Daniel R."/>
        </authorList>
    </citation>
    <scope>NUCLEOTIDE SEQUENCE [LARGE SCALE GENOMIC DNA]</scope>
    <source>
        <strain evidence="1 2">DSM 7320</strain>
    </source>
</reference>
<protein>
    <submittedName>
        <fullName evidence="1">Uncharacterized protein</fullName>
    </submittedName>
</protein>
<dbReference type="AlphaFoldDB" id="A0A1S8MAI7"/>
<dbReference type="KEGG" id="crw:CROST_006530"/>